<evidence type="ECO:0000313" key="2">
    <source>
        <dbReference type="EMBL" id="ALA12996.1"/>
    </source>
</evidence>
<protein>
    <submittedName>
        <fullName evidence="2">Uncharacterized protein</fullName>
    </submittedName>
</protein>
<keyword evidence="1" id="KW-0175">Coiled coil</keyword>
<organism evidence="2 3">
    <name type="scientific">Bacillus phage TsarBomba</name>
    <dbReference type="NCBI Taxonomy" id="1690456"/>
    <lineage>
        <taxon>Viruses</taxon>
        <taxon>Duplodnaviria</taxon>
        <taxon>Heunggongvirae</taxon>
        <taxon>Uroviricota</taxon>
        <taxon>Caudoviricetes</taxon>
        <taxon>Herelleviridae</taxon>
        <taxon>Bastillevirinae</taxon>
        <taxon>Tsarbombavirus</taxon>
        <taxon>Tsarbombavirus tsarbomba</taxon>
    </lineage>
</organism>
<keyword evidence="3" id="KW-1185">Reference proteome</keyword>
<evidence type="ECO:0000256" key="1">
    <source>
        <dbReference type="SAM" id="Coils"/>
    </source>
</evidence>
<feature type="coiled-coil region" evidence="1">
    <location>
        <begin position="28"/>
        <end position="62"/>
    </location>
</feature>
<evidence type="ECO:0000313" key="3">
    <source>
        <dbReference type="Proteomes" id="UP000204602"/>
    </source>
</evidence>
<dbReference type="RefSeq" id="YP_009206923.1">
    <property type="nucleotide sequence ID" value="NC_028890.1"/>
</dbReference>
<reference evidence="2 3" key="1">
    <citation type="journal article" date="2015" name="Genome Announc.">
        <title>Complete Genome Sequence of Bacillus cereus Group Phage TsarBomba.</title>
        <authorList>
            <person name="Erill I."/>
            <person name="Caruso S.M."/>
        </authorList>
    </citation>
    <scope>NUCLEOTIDE SEQUENCE [LARGE SCALE GENOMIC DNA]</scope>
</reference>
<dbReference type="Proteomes" id="UP000204602">
    <property type="component" value="Segment"/>
</dbReference>
<dbReference type="GeneID" id="26633207"/>
<sequence>MPMEQRDPQSGALIFVPTHFEKSTISAARQMKAQSKELEQKLQEVDEMKKQLEEVLKQAKEK</sequence>
<gene>
    <name evidence="2" type="ORF">TSARBOMBA_108</name>
</gene>
<proteinExistence type="predicted"/>
<accession>A0A0K2D060</accession>
<dbReference type="KEGG" id="vg:26633207"/>
<name>A0A0K2D060_9CAUD</name>
<dbReference type="EMBL" id="KT224359">
    <property type="protein sequence ID" value="ALA12996.1"/>
    <property type="molecule type" value="Genomic_DNA"/>
</dbReference>
<dbReference type="OrthoDB" id="28064at10239"/>